<dbReference type="PROSITE" id="PS00636">
    <property type="entry name" value="DNAJ_1"/>
    <property type="match status" value="1"/>
</dbReference>
<feature type="region of interest" description="Disordered" evidence="1">
    <location>
        <begin position="132"/>
        <end position="161"/>
    </location>
</feature>
<dbReference type="AlphaFoldDB" id="A0A5K0Y0Q0"/>
<dbReference type="OrthoDB" id="66964at2759"/>
<feature type="compositionally biased region" description="Polar residues" evidence="1">
    <location>
        <begin position="231"/>
        <end position="250"/>
    </location>
</feature>
<dbReference type="InterPro" id="IPR036869">
    <property type="entry name" value="J_dom_sf"/>
</dbReference>
<reference evidence="3" key="1">
    <citation type="submission" date="2019-09" db="EMBL/GenBank/DDBJ databases">
        <authorList>
            <person name="Zhang L."/>
        </authorList>
    </citation>
    <scope>NUCLEOTIDE SEQUENCE</scope>
</reference>
<feature type="region of interest" description="Disordered" evidence="1">
    <location>
        <begin position="450"/>
        <end position="521"/>
    </location>
</feature>
<dbReference type="InterPro" id="IPR024593">
    <property type="entry name" value="DUF3444"/>
</dbReference>
<dbReference type="Gene3D" id="1.10.287.110">
    <property type="entry name" value="DnaJ domain"/>
    <property type="match status" value="1"/>
</dbReference>
<dbReference type="Pfam" id="PF11926">
    <property type="entry name" value="DUF3444"/>
    <property type="match status" value="1"/>
</dbReference>
<feature type="compositionally biased region" description="Basic and acidic residues" evidence="1">
    <location>
        <begin position="305"/>
        <end position="349"/>
    </location>
</feature>
<feature type="compositionally biased region" description="Polar residues" evidence="1">
    <location>
        <begin position="481"/>
        <end position="495"/>
    </location>
</feature>
<dbReference type="PANTHER" id="PTHR45089">
    <property type="entry name" value="DNAJ HEAT SHOCK AMINO-TERMINAL DOMAIN PROTEIN-RELATED"/>
    <property type="match status" value="1"/>
</dbReference>
<feature type="compositionally biased region" description="Polar residues" evidence="1">
    <location>
        <begin position="404"/>
        <end position="413"/>
    </location>
</feature>
<dbReference type="Gramene" id="NC11G0241840.1">
    <property type="protein sequence ID" value="NC11G0241840.1:cds"/>
    <property type="gene ID" value="NC11G0241840"/>
</dbReference>
<dbReference type="InterPro" id="IPR018253">
    <property type="entry name" value="DnaJ_domain_CS"/>
</dbReference>
<dbReference type="CDD" id="cd06257">
    <property type="entry name" value="DnaJ"/>
    <property type="match status" value="1"/>
</dbReference>
<feature type="compositionally biased region" description="Basic and acidic residues" evidence="1">
    <location>
        <begin position="501"/>
        <end position="512"/>
    </location>
</feature>
<dbReference type="PROSITE" id="PS50076">
    <property type="entry name" value="DNAJ_2"/>
    <property type="match status" value="1"/>
</dbReference>
<feature type="region of interest" description="Disordered" evidence="1">
    <location>
        <begin position="290"/>
        <end position="419"/>
    </location>
</feature>
<evidence type="ECO:0000259" key="2">
    <source>
        <dbReference type="PROSITE" id="PS50076"/>
    </source>
</evidence>
<dbReference type="Pfam" id="PF00226">
    <property type="entry name" value="DnaJ"/>
    <property type="match status" value="1"/>
</dbReference>
<feature type="compositionally biased region" description="Basic and acidic residues" evidence="1">
    <location>
        <begin position="465"/>
        <end position="475"/>
    </location>
</feature>
<dbReference type="InterPro" id="IPR001623">
    <property type="entry name" value="DnaJ_domain"/>
</dbReference>
<dbReference type="SMART" id="SM00271">
    <property type="entry name" value="DnaJ"/>
    <property type="match status" value="1"/>
</dbReference>
<evidence type="ECO:0000313" key="3">
    <source>
        <dbReference type="EMBL" id="VVV71338.1"/>
    </source>
</evidence>
<protein>
    <recommendedName>
        <fullName evidence="2">J domain-containing protein</fullName>
    </recommendedName>
</protein>
<dbReference type="EMBL" id="LR721776">
    <property type="protein sequence ID" value="VVV71338.1"/>
    <property type="molecule type" value="Genomic_DNA"/>
</dbReference>
<dbReference type="SUPFAM" id="SSF46565">
    <property type="entry name" value="Chaperone J-domain"/>
    <property type="match status" value="1"/>
</dbReference>
<dbReference type="PANTHER" id="PTHR45089:SF59">
    <property type="entry name" value="DNAJ HEAT SHOCK N-TERMINAL DOMAIN-CONTAINING PROTEIN"/>
    <property type="match status" value="1"/>
</dbReference>
<feature type="region of interest" description="Disordered" evidence="1">
    <location>
        <begin position="208"/>
        <end position="278"/>
    </location>
</feature>
<gene>
    <name evidence="3" type="ORF">NYM_LOCUS7224</name>
</gene>
<name>A0A5K0Y0Q0_9MAGN</name>
<organism evidence="3">
    <name type="scientific">Nymphaea colorata</name>
    <name type="common">pocket water lily</name>
    <dbReference type="NCBI Taxonomy" id="210225"/>
    <lineage>
        <taxon>Eukaryota</taxon>
        <taxon>Viridiplantae</taxon>
        <taxon>Streptophyta</taxon>
        <taxon>Embryophyta</taxon>
        <taxon>Tracheophyta</taxon>
        <taxon>Spermatophyta</taxon>
        <taxon>Magnoliopsida</taxon>
        <taxon>Nymphaeales</taxon>
        <taxon>Nymphaeaceae</taxon>
        <taxon>Nymphaea</taxon>
    </lineage>
</organism>
<proteinExistence type="predicted"/>
<sequence>MECNKEEAARALDIAEAKLQKRDLEGARRLLQKAQHLFPSLSRIPQMSALLDVLLAAAPNPGAGSVEPDWYAVLGILDPSLPIALIKKQYHAMALLLHPDKNASRSADEGFKLVAQAWAVLSNPAMRTAYDSRRAAARGNTTCRPSQDGRSETPGPPAEANGDGAIVFATTFCPHCKKILEVLEQLMGNLIQCKYCEKLFLAIEHNPNETSSRRGKSNGPLPQDRKDRCLNMNQNVSSEGGVSKQNVRQLNHSDEDEELKETAKPKGNGGRGTEVKENVELRCRRNGCRVSRKSVKKGGGSNSSEELKENEKKKNGSKGEREPKENAAQAGREKEDSDGQQEVLKEYRTSKRKRPHCDSQNEKAAEHAVPTKRVKTTRATKVNGDDRSEKSTGNATPVKETEANFDNQSTGKTVSMGEKKVDFERQCKKSLKNATSAKGQRVHFDIEDETKEGNAAQSKSFGDGQHGKSAEDATPERGTGPSDQGCSRSPANTIPTRKRTREKERVDYSESRPKKRSRVRSKTEKVCVPDADFCSFSEEFSVDKFEVGQVWALYDDDDQMPRFYAYIKHIFSKDPFKVKIQWLEAKTDESRAIANWIDAGFYLGCGEFKVGDCKIMHGLESFSHQIFYWENTMDGNFRVMPGKGEVWTLYKEWSASWNGSESLETLHAYEIVEIVTEFDEDAGFEVIPLAKLKNYVSVFRREKRKRVIAVREMLRFSHSVPFRELSGNEDRKLPRNCLQLDTAALKNENT</sequence>
<accession>A0A5K0Y0Q0</accession>
<feature type="compositionally biased region" description="Basic and acidic residues" evidence="1">
    <location>
        <begin position="356"/>
        <end position="366"/>
    </location>
</feature>
<feature type="domain" description="J" evidence="2">
    <location>
        <begin position="69"/>
        <end position="134"/>
    </location>
</feature>
<evidence type="ECO:0000256" key="1">
    <source>
        <dbReference type="SAM" id="MobiDB-lite"/>
    </source>
</evidence>